<sequence length="1098" mass="122258">MTGSYALKRLGLWLGIGLAYVLAAWVSLQLPRPDDFITPVYLPAGIALAAILVFGVRSWPGIFLGALAWGATVSHWGREDEIVVLWALFINPVSVTLQALLGGLLARKLLDWPHPLDSLRSVLTFILVVVPLSCLINASVSVPMLWNEVLPSERGPFILWLQWWQGDMLGSLLLIPIALVFFGQPREVWRPRRLGLSIPLLATGLLTILVFRQVALVEDGNRESSFQLDAERTAHQVERHLFAQLDMIRVLQRFLAISPELDRQTFQAFVALFLERHPGAQNFSFNPRVSQQQRLAFEQRQAEVMGFPYAIRDRRPDGALHPAEDREQYFPILFVEPMASNRLVLGLDPVSISAPRRAIDETIDTGEPIASEPFRLTQEAEDQLGVVVYAAVHRSRAVHGEVDDDGVIGLATAAFRMDHAIQSMVEDGLARGMQLCLLDRTGEGEIQGLAGEGECLQDDWSKKHALSRSQTIDFAGREWELRLVGTPQYTGVAEGWPMWTAGLAGLFLTGTLGAFLLLFTGQARRVSNIVDQRTRQLAVATDELREQQEALNRAQGIARMGSWEVDLNDGSFHASQGLARILYCGQSELQSMKDLLEQIHHQDRDSTRQIIDRAEVETGMYQMNCRPESASDRVLRLVVESDWRGGQAWRLRGIAQDVTEARDAAEKIERLAHYDELTGLPNRSLWLECTRSALESARRHEDSLAVMFLDLDEFKTINDSLGHSVGDLLLTAIAERLRDSIRSEDILARLGGDEFVLLLPRLKEQGSAQLVAEKMMASLSEPVAIGGHELKLTASIGIALYPNHGDSVEALLQHADTAMYRAKEAGRNNAKFFEPGMSDDARERLFIESGIRKGLDDSQFLLHFQPQIDCNTGRTVGLESLVRWAHPQEGLLMPVRFIAAAERSGLIIPLGDWVLHEACRQQAALAKQGYGDVTVAANISALQFRREVFVDRMGSFLEQTGANPERIKLEITESTLMDLSQNLLGQLRALREMGLTFALDDFGTGYSSLSYLKRLPISQIKLDRSFVMDLPDDSDDAAIAETAIAMARNLGMQVVAEGVETQAQKEFLLARGCHIMQGFLFAKPMPLEDLDLSTSYMK</sequence>
<dbReference type="InterPro" id="IPR007895">
    <property type="entry name" value="MASE1"/>
</dbReference>
<dbReference type="SMART" id="SM00052">
    <property type="entry name" value="EAL"/>
    <property type="match status" value="1"/>
</dbReference>
<keyword evidence="4 7" id="KW-1133">Transmembrane helix</keyword>
<dbReference type="Proteomes" id="UP001523550">
    <property type="component" value="Unassembled WGS sequence"/>
</dbReference>
<dbReference type="PROSITE" id="PS50839">
    <property type="entry name" value="CHASE"/>
    <property type="match status" value="1"/>
</dbReference>
<dbReference type="Gene3D" id="3.30.450.350">
    <property type="entry name" value="CHASE domain"/>
    <property type="match status" value="1"/>
</dbReference>
<evidence type="ECO:0000256" key="2">
    <source>
        <dbReference type="ARBA" id="ARBA00022475"/>
    </source>
</evidence>
<dbReference type="PANTHER" id="PTHR44757">
    <property type="entry name" value="DIGUANYLATE CYCLASE DGCP"/>
    <property type="match status" value="1"/>
</dbReference>
<keyword evidence="12" id="KW-1185">Reference proteome</keyword>
<dbReference type="CDD" id="cd01948">
    <property type="entry name" value="EAL"/>
    <property type="match status" value="1"/>
</dbReference>
<dbReference type="SUPFAM" id="SSF55785">
    <property type="entry name" value="PYP-like sensor domain (PAS domain)"/>
    <property type="match status" value="1"/>
</dbReference>
<evidence type="ECO:0000256" key="6">
    <source>
        <dbReference type="SAM" id="Coils"/>
    </source>
</evidence>
<dbReference type="PROSITE" id="PS50887">
    <property type="entry name" value="GGDEF"/>
    <property type="match status" value="1"/>
</dbReference>
<reference evidence="11 12" key="1">
    <citation type="submission" date="2022-03" db="EMBL/GenBank/DDBJ databases">
        <title>Genomic Encyclopedia of Type Strains, Phase III (KMG-III): the genomes of soil and plant-associated and newly described type strains.</title>
        <authorList>
            <person name="Whitman W."/>
        </authorList>
    </citation>
    <scope>NUCLEOTIDE SEQUENCE [LARGE SCALE GENOMIC DNA]</scope>
    <source>
        <strain evidence="11 12">BSker1</strain>
    </source>
</reference>
<dbReference type="SMART" id="SM01079">
    <property type="entry name" value="CHASE"/>
    <property type="match status" value="1"/>
</dbReference>
<dbReference type="SUPFAM" id="SSF141868">
    <property type="entry name" value="EAL domain-like"/>
    <property type="match status" value="1"/>
</dbReference>
<dbReference type="EMBL" id="JALJYF010000001">
    <property type="protein sequence ID" value="MCP1726744.1"/>
    <property type="molecule type" value="Genomic_DNA"/>
</dbReference>
<feature type="transmembrane region" description="Helical" evidence="7">
    <location>
        <begin position="36"/>
        <end position="54"/>
    </location>
</feature>
<evidence type="ECO:0000259" key="10">
    <source>
        <dbReference type="PROSITE" id="PS50887"/>
    </source>
</evidence>
<evidence type="ECO:0000313" key="12">
    <source>
        <dbReference type="Proteomes" id="UP001523550"/>
    </source>
</evidence>
<dbReference type="InterPro" id="IPR035965">
    <property type="entry name" value="PAS-like_dom_sf"/>
</dbReference>
<evidence type="ECO:0000259" key="8">
    <source>
        <dbReference type="PROSITE" id="PS50839"/>
    </source>
</evidence>
<dbReference type="Pfam" id="PF00563">
    <property type="entry name" value="EAL"/>
    <property type="match status" value="1"/>
</dbReference>
<dbReference type="RefSeq" id="WP_253445523.1">
    <property type="nucleotide sequence ID" value="NZ_JALJYF010000001.1"/>
</dbReference>
<accession>A0ABT1G618</accession>
<feature type="transmembrane region" description="Helical" evidence="7">
    <location>
        <begin position="160"/>
        <end position="182"/>
    </location>
</feature>
<keyword evidence="2" id="KW-1003">Cell membrane</keyword>
<dbReference type="InterPro" id="IPR052155">
    <property type="entry name" value="Biofilm_reg_signaling"/>
</dbReference>
<dbReference type="Gene3D" id="3.30.70.270">
    <property type="match status" value="1"/>
</dbReference>
<feature type="domain" description="CHASE" evidence="8">
    <location>
        <begin position="257"/>
        <end position="427"/>
    </location>
</feature>
<keyword evidence="5 7" id="KW-0472">Membrane</keyword>
<comment type="subcellular location">
    <subcellularLocation>
        <location evidence="1">Cell membrane</location>
        <topology evidence="1">Multi-pass membrane protein</topology>
    </subcellularLocation>
</comment>
<dbReference type="InterPro" id="IPR042240">
    <property type="entry name" value="CHASE_sf"/>
</dbReference>
<feature type="transmembrane region" description="Helical" evidence="7">
    <location>
        <begin position="83"/>
        <end position="106"/>
    </location>
</feature>
<dbReference type="Gene3D" id="3.20.20.450">
    <property type="entry name" value="EAL domain"/>
    <property type="match status" value="1"/>
</dbReference>
<evidence type="ECO:0000256" key="3">
    <source>
        <dbReference type="ARBA" id="ARBA00022692"/>
    </source>
</evidence>
<dbReference type="SMART" id="SM00267">
    <property type="entry name" value="GGDEF"/>
    <property type="match status" value="1"/>
</dbReference>
<feature type="transmembrane region" description="Helical" evidence="7">
    <location>
        <begin position="118"/>
        <end position="140"/>
    </location>
</feature>
<proteinExistence type="predicted"/>
<evidence type="ECO:0000256" key="5">
    <source>
        <dbReference type="ARBA" id="ARBA00023136"/>
    </source>
</evidence>
<gene>
    <name evidence="11" type="ORF">J2T60_000709</name>
</gene>
<feature type="domain" description="EAL" evidence="9">
    <location>
        <begin position="844"/>
        <end position="1098"/>
    </location>
</feature>
<feature type="transmembrane region" description="Helical" evidence="7">
    <location>
        <begin position="194"/>
        <end position="215"/>
    </location>
</feature>
<evidence type="ECO:0000256" key="7">
    <source>
        <dbReference type="SAM" id="Phobius"/>
    </source>
</evidence>
<feature type="domain" description="GGDEF" evidence="10">
    <location>
        <begin position="702"/>
        <end position="835"/>
    </location>
</feature>
<comment type="caution">
    <text evidence="11">The sequence shown here is derived from an EMBL/GenBank/DDBJ whole genome shotgun (WGS) entry which is preliminary data.</text>
</comment>
<dbReference type="NCBIfam" id="TIGR00254">
    <property type="entry name" value="GGDEF"/>
    <property type="match status" value="1"/>
</dbReference>
<keyword evidence="6" id="KW-0175">Coiled coil</keyword>
<dbReference type="PANTHER" id="PTHR44757:SF2">
    <property type="entry name" value="BIOFILM ARCHITECTURE MAINTENANCE PROTEIN MBAA"/>
    <property type="match status" value="1"/>
</dbReference>
<evidence type="ECO:0000256" key="4">
    <source>
        <dbReference type="ARBA" id="ARBA00022989"/>
    </source>
</evidence>
<organism evidence="11 12">
    <name type="scientific">Natronospira proteinivora</name>
    <dbReference type="NCBI Taxonomy" id="1807133"/>
    <lineage>
        <taxon>Bacteria</taxon>
        <taxon>Pseudomonadati</taxon>
        <taxon>Pseudomonadota</taxon>
        <taxon>Gammaproteobacteria</taxon>
        <taxon>Natronospirales</taxon>
        <taxon>Natronospiraceae</taxon>
        <taxon>Natronospira</taxon>
    </lineage>
</organism>
<evidence type="ECO:0000259" key="9">
    <source>
        <dbReference type="PROSITE" id="PS50883"/>
    </source>
</evidence>
<dbReference type="InterPro" id="IPR006189">
    <property type="entry name" value="CHASE_dom"/>
</dbReference>
<dbReference type="PROSITE" id="PS50883">
    <property type="entry name" value="EAL"/>
    <property type="match status" value="1"/>
</dbReference>
<dbReference type="CDD" id="cd01949">
    <property type="entry name" value="GGDEF"/>
    <property type="match status" value="1"/>
</dbReference>
<evidence type="ECO:0000313" key="11">
    <source>
        <dbReference type="EMBL" id="MCP1726744.1"/>
    </source>
</evidence>
<dbReference type="InterPro" id="IPR029787">
    <property type="entry name" value="Nucleotide_cyclase"/>
</dbReference>
<dbReference type="InterPro" id="IPR043128">
    <property type="entry name" value="Rev_trsase/Diguanyl_cyclase"/>
</dbReference>
<dbReference type="SUPFAM" id="SSF55073">
    <property type="entry name" value="Nucleotide cyclase"/>
    <property type="match status" value="1"/>
</dbReference>
<dbReference type="Pfam" id="PF00990">
    <property type="entry name" value="GGDEF"/>
    <property type="match status" value="1"/>
</dbReference>
<dbReference type="InterPro" id="IPR001633">
    <property type="entry name" value="EAL_dom"/>
</dbReference>
<feature type="transmembrane region" description="Helical" evidence="7">
    <location>
        <begin position="12"/>
        <end position="30"/>
    </location>
</feature>
<dbReference type="InterPro" id="IPR035919">
    <property type="entry name" value="EAL_sf"/>
</dbReference>
<dbReference type="InterPro" id="IPR000160">
    <property type="entry name" value="GGDEF_dom"/>
</dbReference>
<dbReference type="Gene3D" id="3.30.450.20">
    <property type="entry name" value="PAS domain"/>
    <property type="match status" value="1"/>
</dbReference>
<evidence type="ECO:0000256" key="1">
    <source>
        <dbReference type="ARBA" id="ARBA00004651"/>
    </source>
</evidence>
<dbReference type="Pfam" id="PF05231">
    <property type="entry name" value="MASE1"/>
    <property type="match status" value="1"/>
</dbReference>
<dbReference type="Pfam" id="PF03924">
    <property type="entry name" value="CHASE"/>
    <property type="match status" value="1"/>
</dbReference>
<feature type="coiled-coil region" evidence="6">
    <location>
        <begin position="530"/>
        <end position="557"/>
    </location>
</feature>
<keyword evidence="3 7" id="KW-0812">Transmembrane</keyword>
<protein>
    <submittedName>
        <fullName evidence="11">Diguanylate cyclase (GGDEF)-like protein</fullName>
    </submittedName>
</protein>
<name>A0ABT1G618_9GAMM</name>